<dbReference type="Gene3D" id="3.30.420.10">
    <property type="entry name" value="Ribonuclease H-like superfamily/Ribonuclease H"/>
    <property type="match status" value="2"/>
</dbReference>
<protein>
    <submittedName>
        <fullName evidence="1">Uncharacterized protein</fullName>
    </submittedName>
</protein>
<organism evidence="1 2">
    <name type="scientific">Oncorhynchus mykiss</name>
    <name type="common">Rainbow trout</name>
    <name type="synonym">Salmo gairdneri</name>
    <dbReference type="NCBI Taxonomy" id="8022"/>
    <lineage>
        <taxon>Eukaryota</taxon>
        <taxon>Metazoa</taxon>
        <taxon>Chordata</taxon>
        <taxon>Craniata</taxon>
        <taxon>Vertebrata</taxon>
        <taxon>Euteleostomi</taxon>
        <taxon>Actinopterygii</taxon>
        <taxon>Neopterygii</taxon>
        <taxon>Teleostei</taxon>
        <taxon>Protacanthopterygii</taxon>
        <taxon>Salmoniformes</taxon>
        <taxon>Salmonidae</taxon>
        <taxon>Salmoninae</taxon>
        <taxon>Oncorhynchus</taxon>
    </lineage>
</organism>
<reference evidence="1" key="2">
    <citation type="submission" date="2025-08" db="UniProtKB">
        <authorList>
            <consortium name="Ensembl"/>
        </authorList>
    </citation>
    <scope>IDENTIFICATION</scope>
</reference>
<reference evidence="1" key="3">
    <citation type="submission" date="2025-09" db="UniProtKB">
        <authorList>
            <consortium name="Ensembl"/>
        </authorList>
    </citation>
    <scope>IDENTIFICATION</scope>
</reference>
<keyword evidence="2" id="KW-1185">Reference proteome</keyword>
<sequence length="130" mass="14492">LLMADRRFWVWRMPGERYLPECIVPTFGSGGIMVWGCFSWFGLGPLVTMNGNLNTIAYNDILDNSVLPTLRARPNRPTSVPNLTNALVAEWKQVPAAMFQHLVESLPRRVEAVIAAKGGLNSILIPMILE</sequence>
<dbReference type="GeneTree" id="ENSGT00970000196811"/>
<reference evidence="1" key="1">
    <citation type="submission" date="2020-07" db="EMBL/GenBank/DDBJ databases">
        <title>A long reads based de novo assembly of the rainbow trout Arlee double haploid line genome.</title>
        <authorList>
            <person name="Gao G."/>
            <person name="Palti Y."/>
        </authorList>
    </citation>
    <scope>NUCLEOTIDE SEQUENCE [LARGE SCALE GENOMIC DNA]</scope>
</reference>
<name>A0A8K9UXS1_ONCMY</name>
<dbReference type="InterPro" id="IPR036397">
    <property type="entry name" value="RNaseH_sf"/>
</dbReference>
<evidence type="ECO:0000313" key="1">
    <source>
        <dbReference type="Ensembl" id="ENSOMYP00000116212.1"/>
    </source>
</evidence>
<accession>A0A8K9UXS1</accession>
<dbReference type="Ensembl" id="ENSOMYT00000126993.1">
    <property type="protein sequence ID" value="ENSOMYP00000116212.1"/>
    <property type="gene ID" value="ENSOMYG00000072539.1"/>
</dbReference>
<dbReference type="GO" id="GO:0003676">
    <property type="term" value="F:nucleic acid binding"/>
    <property type="evidence" value="ECO:0007669"/>
    <property type="project" value="InterPro"/>
</dbReference>
<evidence type="ECO:0000313" key="2">
    <source>
        <dbReference type="Proteomes" id="UP000694395"/>
    </source>
</evidence>
<proteinExistence type="predicted"/>
<dbReference type="Proteomes" id="UP000694395">
    <property type="component" value="Chromosome 10"/>
</dbReference>
<dbReference type="AlphaFoldDB" id="A0A8K9UXS1"/>